<name>A0ABU5CFN4_9BACI</name>
<dbReference type="PANTHER" id="PTHR43434">
    <property type="entry name" value="PHOSPHOGLYCOLATE PHOSPHATASE"/>
    <property type="match status" value="1"/>
</dbReference>
<dbReference type="EC" id="3.6.1.1" evidence="3"/>
<accession>A0ABU5CFN4</accession>
<dbReference type="Gene3D" id="1.10.150.240">
    <property type="entry name" value="Putative phosphatase, domain 2"/>
    <property type="match status" value="1"/>
</dbReference>
<dbReference type="SFLD" id="SFLDG01135">
    <property type="entry name" value="C1.5.6:_HAD__Beta-PGM__Phospha"/>
    <property type="match status" value="1"/>
</dbReference>
<dbReference type="EMBL" id="JAROCA020000001">
    <property type="protein sequence ID" value="MDY0405118.1"/>
    <property type="molecule type" value="Genomic_DNA"/>
</dbReference>
<evidence type="ECO:0000256" key="1">
    <source>
        <dbReference type="ARBA" id="ARBA00022801"/>
    </source>
</evidence>
<dbReference type="SUPFAM" id="SSF56784">
    <property type="entry name" value="HAD-like"/>
    <property type="match status" value="1"/>
</dbReference>
<keyword evidence="2" id="KW-0460">Magnesium</keyword>
<organism evidence="3 4">
    <name type="scientific">Tigheibacillus jepli</name>
    <dbReference type="NCBI Taxonomy" id="3035914"/>
    <lineage>
        <taxon>Bacteria</taxon>
        <taxon>Bacillati</taxon>
        <taxon>Bacillota</taxon>
        <taxon>Bacilli</taxon>
        <taxon>Bacillales</taxon>
        <taxon>Bacillaceae</taxon>
        <taxon>Tigheibacillus</taxon>
    </lineage>
</organism>
<dbReference type="InterPro" id="IPR006439">
    <property type="entry name" value="HAD-SF_hydro_IA"/>
</dbReference>
<dbReference type="InterPro" id="IPR050155">
    <property type="entry name" value="HAD-like_hydrolase_sf"/>
</dbReference>
<dbReference type="CDD" id="cd02616">
    <property type="entry name" value="HAD_PPase"/>
    <property type="match status" value="1"/>
</dbReference>
<sequence length="217" mass="24052">MRINTVLFDLDGTLIDTNELINQSFLFTFGHYGYHFTKEELKPFNGPPLLDTFRAIDAAKAEEMMALYRKHNLHFHDAYVTAFPGVRKTITQLKKAGIKVAIVSTKARDSVKKGLQIAGLENLFDVLVTLDEVTHAKPHPEPIQKALALLDSSPAHALMVGDNSHDIEGGKNAGVATAGVAWSNKGEAFLQTFKPTYMLQSMEDLLEITGYSYAENR</sequence>
<keyword evidence="4" id="KW-1185">Reference proteome</keyword>
<dbReference type="GO" id="GO:0004427">
    <property type="term" value="F:inorganic diphosphate phosphatase activity"/>
    <property type="evidence" value="ECO:0007669"/>
    <property type="project" value="UniProtKB-EC"/>
</dbReference>
<comment type="caution">
    <text evidence="3">The sequence shown here is derived from an EMBL/GenBank/DDBJ whole genome shotgun (WGS) entry which is preliminary data.</text>
</comment>
<dbReference type="InterPro" id="IPR023214">
    <property type="entry name" value="HAD_sf"/>
</dbReference>
<dbReference type="NCBIfam" id="TIGR01509">
    <property type="entry name" value="HAD-SF-IA-v3"/>
    <property type="match status" value="1"/>
</dbReference>
<dbReference type="InterPro" id="IPR036412">
    <property type="entry name" value="HAD-like_sf"/>
</dbReference>
<dbReference type="SFLD" id="SFLDG01129">
    <property type="entry name" value="C1.5:_HAD__Beta-PGM__Phosphata"/>
    <property type="match status" value="1"/>
</dbReference>
<evidence type="ECO:0000256" key="2">
    <source>
        <dbReference type="ARBA" id="ARBA00022842"/>
    </source>
</evidence>
<dbReference type="InterPro" id="IPR041492">
    <property type="entry name" value="HAD_2"/>
</dbReference>
<dbReference type="NCBIfam" id="NF009804">
    <property type="entry name" value="PRK13288.1"/>
    <property type="match status" value="1"/>
</dbReference>
<dbReference type="PRINTS" id="PR00413">
    <property type="entry name" value="HADHALOGNASE"/>
</dbReference>
<dbReference type="PANTHER" id="PTHR43434:SF26">
    <property type="entry name" value="PYROPHOSPHATASE PPAX"/>
    <property type="match status" value="1"/>
</dbReference>
<gene>
    <name evidence="3" type="primary">ppaX</name>
    <name evidence="3" type="ORF">P5G51_006630</name>
</gene>
<protein>
    <submittedName>
        <fullName evidence="3">Pyrophosphatase PpaX</fullName>
        <ecNumber evidence="3">3.6.1.1</ecNumber>
    </submittedName>
</protein>
<dbReference type="Pfam" id="PF13419">
    <property type="entry name" value="HAD_2"/>
    <property type="match status" value="1"/>
</dbReference>
<evidence type="ECO:0000313" key="4">
    <source>
        <dbReference type="Proteomes" id="UP001228376"/>
    </source>
</evidence>
<proteinExistence type="predicted"/>
<dbReference type="RefSeq" id="WP_306068006.1">
    <property type="nucleotide sequence ID" value="NZ_JAROCA020000001.1"/>
</dbReference>
<evidence type="ECO:0000313" key="3">
    <source>
        <dbReference type="EMBL" id="MDY0405118.1"/>
    </source>
</evidence>
<dbReference type="NCBIfam" id="TIGR01549">
    <property type="entry name" value="HAD-SF-IA-v1"/>
    <property type="match status" value="1"/>
</dbReference>
<dbReference type="Gene3D" id="3.40.50.1000">
    <property type="entry name" value="HAD superfamily/HAD-like"/>
    <property type="match status" value="1"/>
</dbReference>
<dbReference type="Proteomes" id="UP001228376">
    <property type="component" value="Unassembled WGS sequence"/>
</dbReference>
<reference evidence="3 4" key="1">
    <citation type="submission" date="2023-10" db="EMBL/GenBank/DDBJ databases">
        <title>179-bfca-hs.</title>
        <authorList>
            <person name="Miliotis G."/>
            <person name="Sengupta P."/>
            <person name="Hameed A."/>
            <person name="Chuvochina M."/>
            <person name="Mcdonagh F."/>
            <person name="Simpson A.C."/>
            <person name="Singh N.K."/>
            <person name="Rekha P.D."/>
            <person name="Raman K."/>
            <person name="Hugenholtz P."/>
            <person name="Venkateswaran K."/>
        </authorList>
    </citation>
    <scope>NUCLEOTIDE SEQUENCE [LARGE SCALE GENOMIC DNA]</scope>
    <source>
        <strain evidence="3 4">179-BFC-A-HS</strain>
    </source>
</reference>
<dbReference type="SFLD" id="SFLDS00003">
    <property type="entry name" value="Haloacid_Dehalogenase"/>
    <property type="match status" value="1"/>
</dbReference>
<dbReference type="InterPro" id="IPR023198">
    <property type="entry name" value="PGP-like_dom2"/>
</dbReference>
<keyword evidence="1 3" id="KW-0378">Hydrolase</keyword>